<dbReference type="EMBL" id="DF237073">
    <property type="protein sequence ID" value="GAQ82794.1"/>
    <property type="molecule type" value="Genomic_DNA"/>
</dbReference>
<evidence type="ECO:0000256" key="1">
    <source>
        <dbReference type="ARBA" id="ARBA00022553"/>
    </source>
</evidence>
<dbReference type="InterPro" id="IPR008854">
    <property type="entry name" value="TPMT"/>
</dbReference>
<dbReference type="Gene3D" id="3.40.50.150">
    <property type="entry name" value="Vaccinia Virus protein VP39"/>
    <property type="match status" value="1"/>
</dbReference>
<reference evidence="5 6" key="1">
    <citation type="journal article" date="2014" name="Nat. Commun.">
        <title>Klebsormidium flaccidum genome reveals primary factors for plant terrestrial adaptation.</title>
        <authorList>
            <person name="Hori K."/>
            <person name="Maruyama F."/>
            <person name="Fujisawa T."/>
            <person name="Togashi T."/>
            <person name="Yamamoto N."/>
            <person name="Seo M."/>
            <person name="Sato S."/>
            <person name="Yamada T."/>
            <person name="Mori H."/>
            <person name="Tajima N."/>
            <person name="Moriyama T."/>
            <person name="Ikeuchi M."/>
            <person name="Watanabe M."/>
            <person name="Wada H."/>
            <person name="Kobayashi K."/>
            <person name="Saito M."/>
            <person name="Masuda T."/>
            <person name="Sasaki-Sekimoto Y."/>
            <person name="Mashiguchi K."/>
            <person name="Awai K."/>
            <person name="Shimojima M."/>
            <person name="Masuda S."/>
            <person name="Iwai M."/>
            <person name="Nobusawa T."/>
            <person name="Narise T."/>
            <person name="Kondo S."/>
            <person name="Saito H."/>
            <person name="Sato R."/>
            <person name="Murakawa M."/>
            <person name="Ihara Y."/>
            <person name="Oshima-Yamada Y."/>
            <person name="Ohtaka K."/>
            <person name="Satoh M."/>
            <person name="Sonobe K."/>
            <person name="Ishii M."/>
            <person name="Ohtani R."/>
            <person name="Kanamori-Sato M."/>
            <person name="Honoki R."/>
            <person name="Miyazaki D."/>
            <person name="Mochizuki H."/>
            <person name="Umetsu J."/>
            <person name="Higashi K."/>
            <person name="Shibata D."/>
            <person name="Kamiya Y."/>
            <person name="Sato N."/>
            <person name="Nakamura Y."/>
            <person name="Tabata S."/>
            <person name="Ida S."/>
            <person name="Kurokawa K."/>
            <person name="Ohta H."/>
        </authorList>
    </citation>
    <scope>NUCLEOTIDE SEQUENCE [LARGE SCALE GENOMIC DNA]</scope>
    <source>
        <strain evidence="5 6">NIES-2285</strain>
    </source>
</reference>
<dbReference type="Pfam" id="PF05724">
    <property type="entry name" value="TPMT"/>
    <property type="match status" value="1"/>
</dbReference>
<dbReference type="GO" id="GO:0032259">
    <property type="term" value="P:methylation"/>
    <property type="evidence" value="ECO:0007669"/>
    <property type="project" value="UniProtKB-KW"/>
</dbReference>
<accession>A0A1Y1HVX8</accession>
<dbReference type="OrthoDB" id="276151at2759"/>
<keyword evidence="2 5" id="KW-0489">Methyltransferase</keyword>
<dbReference type="PANTHER" id="PTHR32183">
    <property type="match status" value="1"/>
</dbReference>
<dbReference type="CDD" id="cd02440">
    <property type="entry name" value="AdoMet_MTases"/>
    <property type="match status" value="1"/>
</dbReference>
<dbReference type="Proteomes" id="UP000054558">
    <property type="component" value="Unassembled WGS sequence"/>
</dbReference>
<evidence type="ECO:0000256" key="3">
    <source>
        <dbReference type="ARBA" id="ARBA00022679"/>
    </source>
</evidence>
<protein>
    <submittedName>
        <fullName evidence="5">Thiol methyltransferase</fullName>
    </submittedName>
</protein>
<dbReference type="PROSITE" id="PS51585">
    <property type="entry name" value="SAM_MT_TPMT"/>
    <property type="match status" value="1"/>
</dbReference>
<keyword evidence="1" id="KW-0597">Phosphoprotein</keyword>
<dbReference type="GO" id="GO:0018708">
    <property type="term" value="F:thiol S-methyltransferase activity"/>
    <property type="evidence" value="ECO:0000318"/>
    <property type="project" value="GO_Central"/>
</dbReference>
<keyword evidence="4" id="KW-0949">S-adenosyl-L-methionine</keyword>
<dbReference type="STRING" id="105231.A0A1Y1HVX8"/>
<evidence type="ECO:0000313" key="6">
    <source>
        <dbReference type="Proteomes" id="UP000054558"/>
    </source>
</evidence>
<dbReference type="SUPFAM" id="SSF53335">
    <property type="entry name" value="S-adenosyl-L-methionine-dependent methyltransferases"/>
    <property type="match status" value="1"/>
</dbReference>
<dbReference type="AlphaFoldDB" id="A0A1Y1HVX8"/>
<name>A0A1Y1HVX8_KLENI</name>
<keyword evidence="3 5" id="KW-0808">Transferase</keyword>
<evidence type="ECO:0000313" key="5">
    <source>
        <dbReference type="EMBL" id="GAQ82794.1"/>
    </source>
</evidence>
<evidence type="ECO:0000256" key="2">
    <source>
        <dbReference type="ARBA" id="ARBA00022603"/>
    </source>
</evidence>
<gene>
    <name evidence="5" type="ORF">KFL_001240250</name>
</gene>
<evidence type="ECO:0000256" key="4">
    <source>
        <dbReference type="ARBA" id="ARBA00022691"/>
    </source>
</evidence>
<proteinExistence type="predicted"/>
<dbReference type="PANTHER" id="PTHR32183:SF11">
    <property type="entry name" value="THIOL METHYLTRANSFERASE 2-RELATED"/>
    <property type="match status" value="1"/>
</dbReference>
<dbReference type="InterPro" id="IPR029063">
    <property type="entry name" value="SAM-dependent_MTases_sf"/>
</dbReference>
<keyword evidence="6" id="KW-1185">Reference proteome</keyword>
<sequence>MGASQDAALAPSSGVKDAVAKLREFIGTNEKTDPGSGWEKSWQAGTTPWDMGDVTPVLAQMIAKGEVPTGRALVPGCGSGYDVLALASPERHVVGLDISRTANEKAKRHQEAQQVPASQAEFVVADFFTWEPEAPFDVIFDYTFFCALEPDLRQAWAQRMAQLLAPAGQLITLVFPIDDHSGGPPFAVNMDIYKKMLVPAGFVLTREEEVTNSVRGRQGKERLAIWEKKASGKM</sequence>
<organism evidence="5 6">
    <name type="scientific">Klebsormidium nitens</name>
    <name type="common">Green alga</name>
    <name type="synonym">Ulothrix nitens</name>
    <dbReference type="NCBI Taxonomy" id="105231"/>
    <lineage>
        <taxon>Eukaryota</taxon>
        <taxon>Viridiplantae</taxon>
        <taxon>Streptophyta</taxon>
        <taxon>Klebsormidiophyceae</taxon>
        <taxon>Klebsormidiales</taxon>
        <taxon>Klebsormidiaceae</taxon>
        <taxon>Klebsormidium</taxon>
    </lineage>
</organism>
<dbReference type="OMA" id="EQTFFCA"/>